<keyword evidence="2" id="KW-0812">Transmembrane</keyword>
<gene>
    <name evidence="3" type="ORF">HC031_12945</name>
</gene>
<feature type="region of interest" description="Disordered" evidence="1">
    <location>
        <begin position="117"/>
        <end position="149"/>
    </location>
</feature>
<evidence type="ECO:0000313" key="3">
    <source>
        <dbReference type="EMBL" id="NJC70614.1"/>
    </source>
</evidence>
<sequence length="427" mass="44711">MSALSDEELAAALLRPLADPPLGPPRVDVRRAMAQGRRHRRRRTLAISGSALATAAVVVVSAVVVANGRSAHTGRPAAPRPPVTRPQGASCTVQKLAVPDGYELYVRGIDPSGRYILGSTSRRTSDPNRPEVNETIWDNGKPSTVDRDVSGRDVDLYDATTGGVAVGTVLRTKDPQQDRSASSTPAVVRDGKLTHLPTTTGDNSAYAINEAGVIVGAHDATGEGYPVPVKWASAGATPVALPMPAGAPHGEAFDIDEDGTIVGEVYSDFHHQRPYVWFPDGTGRELSVPADAKDKWDMRPKIRNGWVTANGVVWNLRTGATRQIPGADVIGITSTGRMLTGGALLESTATSTAGPKIDLPALPGAADQVEVHAQYISADGTVVVGMVAYGRRVNPPSDGPSPPAAAPSPPGSSMDITYQPAIWRCTG</sequence>
<protein>
    <submittedName>
        <fullName evidence="3">Uncharacterized protein</fullName>
    </submittedName>
</protein>
<keyword evidence="2" id="KW-0472">Membrane</keyword>
<dbReference type="EMBL" id="JAATVY010000007">
    <property type="protein sequence ID" value="NJC70614.1"/>
    <property type="molecule type" value="Genomic_DNA"/>
</dbReference>
<feature type="compositionally biased region" description="Basic and acidic residues" evidence="1">
    <location>
        <begin position="123"/>
        <end position="132"/>
    </location>
</feature>
<dbReference type="RefSeq" id="WP_167925516.1">
    <property type="nucleotide sequence ID" value="NZ_JAATVY010000007.1"/>
</dbReference>
<proteinExistence type="predicted"/>
<feature type="region of interest" description="Disordered" evidence="1">
    <location>
        <begin position="394"/>
        <end position="417"/>
    </location>
</feature>
<comment type="caution">
    <text evidence="3">The sequence shown here is derived from an EMBL/GenBank/DDBJ whole genome shotgun (WGS) entry which is preliminary data.</text>
</comment>
<feature type="transmembrane region" description="Helical" evidence="2">
    <location>
        <begin position="45"/>
        <end position="66"/>
    </location>
</feature>
<evidence type="ECO:0000256" key="2">
    <source>
        <dbReference type="SAM" id="Phobius"/>
    </source>
</evidence>
<feature type="region of interest" description="Disordered" evidence="1">
    <location>
        <begin position="171"/>
        <end position="202"/>
    </location>
</feature>
<name>A0ABX0XZE4_9ACTN</name>
<evidence type="ECO:0000313" key="4">
    <source>
        <dbReference type="Proteomes" id="UP000722989"/>
    </source>
</evidence>
<feature type="region of interest" description="Disordered" evidence="1">
    <location>
        <begin position="71"/>
        <end position="91"/>
    </location>
</feature>
<keyword evidence="4" id="KW-1185">Reference proteome</keyword>
<organism evidence="3 4">
    <name type="scientific">Planosporangium thailandense</name>
    <dbReference type="NCBI Taxonomy" id="765197"/>
    <lineage>
        <taxon>Bacteria</taxon>
        <taxon>Bacillati</taxon>
        <taxon>Actinomycetota</taxon>
        <taxon>Actinomycetes</taxon>
        <taxon>Micromonosporales</taxon>
        <taxon>Micromonosporaceae</taxon>
        <taxon>Planosporangium</taxon>
    </lineage>
</organism>
<accession>A0ABX0XZE4</accession>
<keyword evidence="2" id="KW-1133">Transmembrane helix</keyword>
<reference evidence="3 4" key="1">
    <citation type="submission" date="2020-03" db="EMBL/GenBank/DDBJ databases">
        <title>WGS of the type strain of Planosporangium spp.</title>
        <authorList>
            <person name="Thawai C."/>
        </authorList>
    </citation>
    <scope>NUCLEOTIDE SEQUENCE [LARGE SCALE GENOMIC DNA]</scope>
    <source>
        <strain evidence="3 4">TBRC 5610</strain>
    </source>
</reference>
<feature type="compositionally biased region" description="Pro residues" evidence="1">
    <location>
        <begin position="397"/>
        <end position="410"/>
    </location>
</feature>
<evidence type="ECO:0000256" key="1">
    <source>
        <dbReference type="SAM" id="MobiDB-lite"/>
    </source>
</evidence>
<dbReference type="Proteomes" id="UP000722989">
    <property type="component" value="Unassembled WGS sequence"/>
</dbReference>